<comment type="caution">
    <text evidence="1">The sequence shown here is derived from an EMBL/GenBank/DDBJ whole genome shotgun (WGS) entry which is preliminary data.</text>
</comment>
<organism evidence="1 2">
    <name type="scientific">Coptis chinensis</name>
    <dbReference type="NCBI Taxonomy" id="261450"/>
    <lineage>
        <taxon>Eukaryota</taxon>
        <taxon>Viridiplantae</taxon>
        <taxon>Streptophyta</taxon>
        <taxon>Embryophyta</taxon>
        <taxon>Tracheophyta</taxon>
        <taxon>Spermatophyta</taxon>
        <taxon>Magnoliopsida</taxon>
        <taxon>Ranunculales</taxon>
        <taxon>Ranunculaceae</taxon>
        <taxon>Coptidoideae</taxon>
        <taxon>Coptis</taxon>
    </lineage>
</organism>
<name>A0A835H8L9_9MAGN</name>
<reference evidence="1 2" key="1">
    <citation type="submission" date="2020-10" db="EMBL/GenBank/DDBJ databases">
        <title>The Coptis chinensis genome and diversification of protoberbering-type alkaloids.</title>
        <authorList>
            <person name="Wang B."/>
            <person name="Shu S."/>
            <person name="Song C."/>
            <person name="Liu Y."/>
        </authorList>
    </citation>
    <scope>NUCLEOTIDE SEQUENCE [LARGE SCALE GENOMIC DNA]</scope>
    <source>
        <strain evidence="1">HL-2020</strain>
        <tissue evidence="1">Leaf</tissue>
    </source>
</reference>
<evidence type="ECO:0000313" key="1">
    <source>
        <dbReference type="EMBL" id="KAF9595306.1"/>
    </source>
</evidence>
<protein>
    <submittedName>
        <fullName evidence="1">Uncharacterized protein</fullName>
    </submittedName>
</protein>
<gene>
    <name evidence="1" type="ORF">IFM89_038458</name>
</gene>
<dbReference type="Gene3D" id="3.40.640.10">
    <property type="entry name" value="Type I PLP-dependent aspartate aminotransferase-like (Major domain)"/>
    <property type="match status" value="1"/>
</dbReference>
<dbReference type="Proteomes" id="UP000631114">
    <property type="component" value="Unassembled WGS sequence"/>
</dbReference>
<feature type="non-terminal residue" evidence="1">
    <location>
        <position position="83"/>
    </location>
</feature>
<sequence>RYIILIPYFQVATVQGLSRAGSLRLAAALIERYFPGSEVLISSPTFQEGREFTAEASHLLDIGLLPNSNSQLKQLVLRQVWNI</sequence>
<dbReference type="AlphaFoldDB" id="A0A835H8L9"/>
<dbReference type="InterPro" id="IPR015421">
    <property type="entry name" value="PyrdxlP-dep_Trfase_major"/>
</dbReference>
<evidence type="ECO:0000313" key="2">
    <source>
        <dbReference type="Proteomes" id="UP000631114"/>
    </source>
</evidence>
<dbReference type="EMBL" id="JADFTS010000008">
    <property type="protein sequence ID" value="KAF9595306.1"/>
    <property type="molecule type" value="Genomic_DNA"/>
</dbReference>
<keyword evidence="2" id="KW-1185">Reference proteome</keyword>
<accession>A0A835H8L9</accession>
<proteinExistence type="predicted"/>